<dbReference type="RefSeq" id="WP_260189112.1">
    <property type="nucleotide sequence ID" value="NZ_JAFFZE010000003.1"/>
</dbReference>
<gene>
    <name evidence="2" type="ORF">JT362_01305</name>
</gene>
<proteinExistence type="predicted"/>
<keyword evidence="1" id="KW-1133">Transmembrane helix</keyword>
<organism evidence="2 3">
    <name type="scientific">Actinophytocola gossypii</name>
    <dbReference type="NCBI Taxonomy" id="2812003"/>
    <lineage>
        <taxon>Bacteria</taxon>
        <taxon>Bacillati</taxon>
        <taxon>Actinomycetota</taxon>
        <taxon>Actinomycetes</taxon>
        <taxon>Pseudonocardiales</taxon>
        <taxon>Pseudonocardiaceae</taxon>
    </lineage>
</organism>
<comment type="caution">
    <text evidence="2">The sequence shown here is derived from an EMBL/GenBank/DDBJ whole genome shotgun (WGS) entry which is preliminary data.</text>
</comment>
<sequence length="80" mass="8994">MLIIWMVTVVGAVVLVVLAGIRVIRRARKRARRVFVIVSTFDQKSCIAEFVRQLTNALDRANIDLVLKVPDRDSDASAQE</sequence>
<keyword evidence="1" id="KW-0812">Transmembrane</keyword>
<dbReference type="EMBL" id="JAFFZE010000003">
    <property type="protein sequence ID" value="MCT2581755.1"/>
    <property type="molecule type" value="Genomic_DNA"/>
</dbReference>
<keyword evidence="3" id="KW-1185">Reference proteome</keyword>
<keyword evidence="1" id="KW-0472">Membrane</keyword>
<name>A0ABT2J2N1_9PSEU</name>
<feature type="transmembrane region" description="Helical" evidence="1">
    <location>
        <begin position="6"/>
        <end position="24"/>
    </location>
</feature>
<protein>
    <submittedName>
        <fullName evidence="2">Uncharacterized protein</fullName>
    </submittedName>
</protein>
<evidence type="ECO:0000313" key="3">
    <source>
        <dbReference type="Proteomes" id="UP001156441"/>
    </source>
</evidence>
<evidence type="ECO:0000313" key="2">
    <source>
        <dbReference type="EMBL" id="MCT2581755.1"/>
    </source>
</evidence>
<accession>A0ABT2J2N1</accession>
<evidence type="ECO:0000256" key="1">
    <source>
        <dbReference type="SAM" id="Phobius"/>
    </source>
</evidence>
<reference evidence="2 3" key="1">
    <citation type="submission" date="2021-02" db="EMBL/GenBank/DDBJ databases">
        <title>Actinophytocola xerophila sp. nov., isolated from soil of cotton cropping field.</title>
        <authorList>
            <person name="Huang R."/>
            <person name="Chen X."/>
            <person name="Ge X."/>
            <person name="Liu W."/>
        </authorList>
    </citation>
    <scope>NUCLEOTIDE SEQUENCE [LARGE SCALE GENOMIC DNA]</scope>
    <source>
        <strain evidence="2 3">S1-96</strain>
    </source>
</reference>
<dbReference type="Proteomes" id="UP001156441">
    <property type="component" value="Unassembled WGS sequence"/>
</dbReference>